<name>U5EZQ3_9DIPT</name>
<keyword evidence="5 10" id="KW-0732">Signal</keyword>
<dbReference type="AlphaFoldDB" id="U5EZQ3"/>
<evidence type="ECO:0000256" key="2">
    <source>
        <dbReference type="ARBA" id="ARBA00022525"/>
    </source>
</evidence>
<dbReference type="PANTHER" id="PTHR13645:SF0">
    <property type="entry name" value="DEFENSIN"/>
    <property type="match status" value="1"/>
</dbReference>
<keyword evidence="6" id="KW-0391">Immunity</keyword>
<organism evidence="12">
    <name type="scientific">Corethrella appendiculata</name>
    <dbReference type="NCBI Taxonomy" id="1370023"/>
    <lineage>
        <taxon>Eukaryota</taxon>
        <taxon>Metazoa</taxon>
        <taxon>Ecdysozoa</taxon>
        <taxon>Arthropoda</taxon>
        <taxon>Hexapoda</taxon>
        <taxon>Insecta</taxon>
        <taxon>Pterygota</taxon>
        <taxon>Neoptera</taxon>
        <taxon>Endopterygota</taxon>
        <taxon>Diptera</taxon>
        <taxon>Nematocera</taxon>
        <taxon>Culicoidea</taxon>
        <taxon>Chaoboridae</taxon>
        <taxon>Corethrella</taxon>
    </lineage>
</organism>
<dbReference type="PROSITE" id="PS51378">
    <property type="entry name" value="INVERT_DEFENSINS"/>
    <property type="match status" value="1"/>
</dbReference>
<evidence type="ECO:0000256" key="9">
    <source>
        <dbReference type="ARBA" id="ARBA00023157"/>
    </source>
</evidence>
<sequence length="97" mass="10865">MKSVSVLVFVVLAVAFFNSANSYPWPQDVPEDEVAQFYPFEVYNEEPAVEQHFRQKRATCDLASAWGVSHTLCAANCLRLGKKGGYCNSQQVCVCRN</sequence>
<dbReference type="SUPFAM" id="SSF57095">
    <property type="entry name" value="Scorpion toxin-like"/>
    <property type="match status" value="1"/>
</dbReference>
<evidence type="ECO:0000256" key="4">
    <source>
        <dbReference type="ARBA" id="ARBA00022588"/>
    </source>
</evidence>
<dbReference type="EMBL" id="GANO01000364">
    <property type="protein sequence ID" value="JAB59507.1"/>
    <property type="molecule type" value="mRNA"/>
</dbReference>
<dbReference type="GO" id="GO:0005615">
    <property type="term" value="C:extracellular space"/>
    <property type="evidence" value="ECO:0007669"/>
    <property type="project" value="TreeGrafter"/>
</dbReference>
<evidence type="ECO:0000313" key="12">
    <source>
        <dbReference type="EMBL" id="JAB59507.1"/>
    </source>
</evidence>
<keyword evidence="8" id="KW-0044">Antibiotic</keyword>
<keyword evidence="3" id="KW-0929">Antimicrobial</keyword>
<evidence type="ECO:0000256" key="6">
    <source>
        <dbReference type="ARBA" id="ARBA00022859"/>
    </source>
</evidence>
<evidence type="ECO:0000256" key="10">
    <source>
        <dbReference type="SAM" id="SignalP"/>
    </source>
</evidence>
<dbReference type="InterPro" id="IPR036574">
    <property type="entry name" value="Scorpion_toxin-like_sf"/>
</dbReference>
<keyword evidence="9" id="KW-1015">Disulfide bond</keyword>
<evidence type="ECO:0000256" key="1">
    <source>
        <dbReference type="ARBA" id="ARBA00004613"/>
    </source>
</evidence>
<feature type="chain" id="PRO_5004660005" evidence="10">
    <location>
        <begin position="23"/>
        <end position="97"/>
    </location>
</feature>
<evidence type="ECO:0000256" key="3">
    <source>
        <dbReference type="ARBA" id="ARBA00022529"/>
    </source>
</evidence>
<dbReference type="CDD" id="cd21806">
    <property type="entry name" value="DEFL_defensin-like"/>
    <property type="match status" value="1"/>
</dbReference>
<evidence type="ECO:0000256" key="7">
    <source>
        <dbReference type="ARBA" id="ARBA00022940"/>
    </source>
</evidence>
<keyword evidence="4" id="KW-0399">Innate immunity</keyword>
<comment type="subcellular location">
    <subcellularLocation>
        <location evidence="1">Secreted</location>
    </subcellularLocation>
</comment>
<evidence type="ECO:0000256" key="5">
    <source>
        <dbReference type="ARBA" id="ARBA00022729"/>
    </source>
</evidence>
<keyword evidence="7" id="KW-0211">Defensin</keyword>
<feature type="signal peptide" evidence="10">
    <location>
        <begin position="1"/>
        <end position="22"/>
    </location>
</feature>
<protein>
    <submittedName>
        <fullName evidence="12">Putative defensin isoform a1</fullName>
    </submittedName>
</protein>
<dbReference type="PANTHER" id="PTHR13645">
    <property type="entry name" value="DEFENSIN"/>
    <property type="match status" value="1"/>
</dbReference>
<keyword evidence="2" id="KW-0964">Secreted</keyword>
<accession>U5EZQ3</accession>
<dbReference type="InterPro" id="IPR001542">
    <property type="entry name" value="Defensin_invertebrate/fungal"/>
</dbReference>
<proteinExistence type="evidence at transcript level"/>
<dbReference type="GO" id="GO:0045087">
    <property type="term" value="P:innate immune response"/>
    <property type="evidence" value="ECO:0007669"/>
    <property type="project" value="UniProtKB-KW"/>
</dbReference>
<dbReference type="FunFam" id="3.30.30.10:FF:000005">
    <property type="entry name" value="Defensin"/>
    <property type="match status" value="1"/>
</dbReference>
<feature type="domain" description="Invertebrate defensins family profile" evidence="11">
    <location>
        <begin position="57"/>
        <end position="97"/>
    </location>
</feature>
<dbReference type="Gene3D" id="3.30.30.10">
    <property type="entry name" value="Knottin, scorpion toxin-like"/>
    <property type="match status" value="1"/>
</dbReference>
<reference evidence="12" key="1">
    <citation type="journal article" date="2014" name="Insect Biochem. Mol. Biol.">
        <title>An insight into the sialome of the frog biting fly, Corethrella appendiculata.</title>
        <authorList>
            <person name="Ribeiro J.M.C."/>
            <person name="Chagas A.C."/>
            <person name="Pham V.M."/>
            <person name="Lounibos L.P."/>
            <person name="Calvo E."/>
        </authorList>
    </citation>
    <scope>NUCLEOTIDE SEQUENCE</scope>
    <source>
        <tissue evidence="12">Salivary glands</tissue>
    </source>
</reference>
<dbReference type="Pfam" id="PF01097">
    <property type="entry name" value="Defensin_2"/>
    <property type="match status" value="1"/>
</dbReference>
<dbReference type="GO" id="GO:0050830">
    <property type="term" value="P:defense response to Gram-positive bacterium"/>
    <property type="evidence" value="ECO:0007669"/>
    <property type="project" value="UniProtKB-ARBA"/>
</dbReference>
<dbReference type="GO" id="GO:0006959">
    <property type="term" value="P:humoral immune response"/>
    <property type="evidence" value="ECO:0007669"/>
    <property type="project" value="TreeGrafter"/>
</dbReference>
<evidence type="ECO:0000256" key="8">
    <source>
        <dbReference type="ARBA" id="ARBA00023022"/>
    </source>
</evidence>
<evidence type="ECO:0000259" key="11">
    <source>
        <dbReference type="PROSITE" id="PS51378"/>
    </source>
</evidence>